<dbReference type="InterPro" id="IPR039663">
    <property type="entry name" value="AIP/AIPL1/TTC9"/>
</dbReference>
<evidence type="ECO:0000256" key="3">
    <source>
        <dbReference type="SAM" id="MobiDB-lite"/>
    </source>
</evidence>
<dbReference type="Gene3D" id="1.25.40.10">
    <property type="entry name" value="Tetratricopeptide repeat domain"/>
    <property type="match status" value="1"/>
</dbReference>
<reference evidence="4" key="1">
    <citation type="submission" date="2021-02" db="EMBL/GenBank/DDBJ databases">
        <authorList>
            <person name="Dougan E. K."/>
            <person name="Rhodes N."/>
            <person name="Thang M."/>
            <person name="Chan C."/>
        </authorList>
    </citation>
    <scope>NUCLEOTIDE SEQUENCE</scope>
</reference>
<dbReference type="OrthoDB" id="2423701at2759"/>
<keyword evidence="2" id="KW-0802">TPR repeat</keyword>
<dbReference type="SUPFAM" id="SSF48452">
    <property type="entry name" value="TPR-like"/>
    <property type="match status" value="1"/>
</dbReference>
<dbReference type="PANTHER" id="PTHR11242">
    <property type="entry name" value="ARYL HYDROCARBON RECEPTOR INTERACTING PROTEIN RELATED"/>
    <property type="match status" value="1"/>
</dbReference>
<feature type="region of interest" description="Disordered" evidence="3">
    <location>
        <begin position="52"/>
        <end position="119"/>
    </location>
</feature>
<keyword evidence="1" id="KW-0677">Repeat</keyword>
<evidence type="ECO:0000313" key="4">
    <source>
        <dbReference type="EMBL" id="CAE7569021.1"/>
    </source>
</evidence>
<organism evidence="4 5">
    <name type="scientific">Symbiodinium natans</name>
    <dbReference type="NCBI Taxonomy" id="878477"/>
    <lineage>
        <taxon>Eukaryota</taxon>
        <taxon>Sar</taxon>
        <taxon>Alveolata</taxon>
        <taxon>Dinophyceae</taxon>
        <taxon>Suessiales</taxon>
        <taxon>Symbiodiniaceae</taxon>
        <taxon>Symbiodinium</taxon>
    </lineage>
</organism>
<feature type="compositionally biased region" description="Basic and acidic residues" evidence="3">
    <location>
        <begin position="13"/>
        <end position="27"/>
    </location>
</feature>
<dbReference type="PANTHER" id="PTHR11242:SF0">
    <property type="entry name" value="TPR_REGION DOMAIN-CONTAINING PROTEIN"/>
    <property type="match status" value="1"/>
</dbReference>
<evidence type="ECO:0000256" key="1">
    <source>
        <dbReference type="ARBA" id="ARBA00022737"/>
    </source>
</evidence>
<comment type="caution">
    <text evidence="4">The sequence shown here is derived from an EMBL/GenBank/DDBJ whole genome shotgun (WGS) entry which is preliminary data.</text>
</comment>
<protein>
    <submittedName>
        <fullName evidence="4">Unc45a protein</fullName>
    </submittedName>
</protein>
<accession>A0A812UAC7</accession>
<proteinExistence type="predicted"/>
<keyword evidence="5" id="KW-1185">Reference proteome</keyword>
<sequence length="451" mass="49972">MLSPALPSLQNSEKSKTAARHTHDVGYSKWEKFDADAALADLDRPWPKAEKADIAKLPKSLPIDRSLEPSELLDAAIARLQEPPETQRQPESEESESKEERRETLSGTNGSGTECVEVKPVDVDAASTTAYKLAAEYEKWQGFDEDLEELDDDDGTDYCMDSSGLDLNALTGPEEEVNQIRAHWRREARKMARTKPCKQREHCEQSSRVASLREVQSGPVKERPSVCQPSSNAMEQSYDKWKSFDADAALLQLDNEETTEEGKTMRLNSDQGSAFLTTEGYTKDREEYDLDEDIQRNMGNLKQIIAQNLKDASALKVEGNEMLRAGHAREASAKYLQGISTLQLASSASVLMTTSLADKQSRLRADLHRNLAAAQIQLGDFADAVASADEALQVDGSDGKARYRRAVALLRLQRFDEAAEEVGKLESAACTRDDAAVRRLRDEIAASTSKQ</sequence>
<dbReference type="SMART" id="SM00028">
    <property type="entry name" value="TPR"/>
    <property type="match status" value="1"/>
</dbReference>
<evidence type="ECO:0000256" key="2">
    <source>
        <dbReference type="ARBA" id="ARBA00022803"/>
    </source>
</evidence>
<name>A0A812UAC7_9DINO</name>
<evidence type="ECO:0000313" key="5">
    <source>
        <dbReference type="Proteomes" id="UP000604046"/>
    </source>
</evidence>
<gene>
    <name evidence="4" type="primary">Unc45a</name>
    <name evidence="4" type="ORF">SNAT2548_LOCUS32341</name>
</gene>
<feature type="region of interest" description="Disordered" evidence="3">
    <location>
        <begin position="209"/>
        <end position="232"/>
    </location>
</feature>
<dbReference type="InterPro" id="IPR011990">
    <property type="entry name" value="TPR-like_helical_dom_sf"/>
</dbReference>
<dbReference type="InterPro" id="IPR019734">
    <property type="entry name" value="TPR_rpt"/>
</dbReference>
<dbReference type="Proteomes" id="UP000604046">
    <property type="component" value="Unassembled WGS sequence"/>
</dbReference>
<feature type="region of interest" description="Disordered" evidence="3">
    <location>
        <begin position="1"/>
        <end position="27"/>
    </location>
</feature>
<dbReference type="EMBL" id="CAJNDS010002706">
    <property type="protein sequence ID" value="CAE7569021.1"/>
    <property type="molecule type" value="Genomic_DNA"/>
</dbReference>
<dbReference type="AlphaFoldDB" id="A0A812UAC7"/>